<sequence length="110" mass="12247">MTGANNNLNVLERSPLVDDLANGVALLSPQSALHKETTKKGLLSNKKRSAKMLNAHLVYYSNGFEFWLCHLWKADAMNDVMSTCILLHNTIVEDKLPCDDLNNAYLLDDG</sequence>
<dbReference type="STRING" id="4795.A0A225W018"/>
<dbReference type="Pfam" id="PF04827">
    <property type="entry name" value="Plant_tran"/>
    <property type="match status" value="1"/>
</dbReference>
<organism evidence="1 2">
    <name type="scientific">Phytophthora megakarya</name>
    <dbReference type="NCBI Taxonomy" id="4795"/>
    <lineage>
        <taxon>Eukaryota</taxon>
        <taxon>Sar</taxon>
        <taxon>Stramenopiles</taxon>
        <taxon>Oomycota</taxon>
        <taxon>Peronosporomycetes</taxon>
        <taxon>Peronosporales</taxon>
        <taxon>Peronosporaceae</taxon>
        <taxon>Phytophthora</taxon>
    </lineage>
</organism>
<reference evidence="2" key="1">
    <citation type="submission" date="2017-03" db="EMBL/GenBank/DDBJ databases">
        <title>Phytopthora megakarya and P. palmivora, two closely related causual agents of cacao black pod achieved similar genome size and gene model numbers by different mechanisms.</title>
        <authorList>
            <person name="Ali S."/>
            <person name="Shao J."/>
            <person name="Larry D.J."/>
            <person name="Kronmiller B."/>
            <person name="Shen D."/>
            <person name="Strem M.D."/>
            <person name="Melnick R.L."/>
            <person name="Guiltinan M.J."/>
            <person name="Tyler B.M."/>
            <person name="Meinhardt L.W."/>
            <person name="Bailey B.A."/>
        </authorList>
    </citation>
    <scope>NUCLEOTIDE SEQUENCE [LARGE SCALE GENOMIC DNA]</scope>
    <source>
        <strain evidence="2">zdho120</strain>
    </source>
</reference>
<keyword evidence="2" id="KW-1185">Reference proteome</keyword>
<dbReference type="Proteomes" id="UP000198211">
    <property type="component" value="Unassembled WGS sequence"/>
</dbReference>
<dbReference type="EMBL" id="NBNE01002245">
    <property type="protein sequence ID" value="OWZ11036.1"/>
    <property type="molecule type" value="Genomic_DNA"/>
</dbReference>
<protein>
    <submittedName>
        <fullName evidence="1">Uncharacterized protein</fullName>
    </submittedName>
</protein>
<evidence type="ECO:0000313" key="1">
    <source>
        <dbReference type="EMBL" id="OWZ11036.1"/>
    </source>
</evidence>
<gene>
    <name evidence="1" type="ORF">PHMEG_00016001</name>
</gene>
<dbReference type="InterPro" id="IPR006912">
    <property type="entry name" value="Harbinger_derived_prot"/>
</dbReference>
<name>A0A225W018_9STRA</name>
<comment type="caution">
    <text evidence="1">The sequence shown here is derived from an EMBL/GenBank/DDBJ whole genome shotgun (WGS) entry which is preliminary data.</text>
</comment>
<evidence type="ECO:0000313" key="2">
    <source>
        <dbReference type="Proteomes" id="UP000198211"/>
    </source>
</evidence>
<dbReference type="AlphaFoldDB" id="A0A225W018"/>
<proteinExistence type="predicted"/>
<accession>A0A225W018</accession>